<dbReference type="SUPFAM" id="SSF64268">
    <property type="entry name" value="PX domain"/>
    <property type="match status" value="1"/>
</dbReference>
<feature type="non-terminal residue" evidence="3">
    <location>
        <position position="499"/>
    </location>
</feature>
<accession>A0A7R9MMC4</accession>
<proteinExistence type="predicted"/>
<feature type="non-terminal residue" evidence="3">
    <location>
        <position position="1"/>
    </location>
</feature>
<organism evidence="3">
    <name type="scientific">Oppiella nova</name>
    <dbReference type="NCBI Taxonomy" id="334625"/>
    <lineage>
        <taxon>Eukaryota</taxon>
        <taxon>Metazoa</taxon>
        <taxon>Ecdysozoa</taxon>
        <taxon>Arthropoda</taxon>
        <taxon>Chelicerata</taxon>
        <taxon>Arachnida</taxon>
        <taxon>Acari</taxon>
        <taxon>Acariformes</taxon>
        <taxon>Sarcoptiformes</taxon>
        <taxon>Oribatida</taxon>
        <taxon>Brachypylina</taxon>
        <taxon>Oppioidea</taxon>
        <taxon>Oppiidae</taxon>
        <taxon>Oppiella</taxon>
    </lineage>
</organism>
<evidence type="ECO:0000313" key="4">
    <source>
        <dbReference type="Proteomes" id="UP000728032"/>
    </source>
</evidence>
<feature type="region of interest" description="Disordered" evidence="1">
    <location>
        <begin position="297"/>
        <end position="316"/>
    </location>
</feature>
<dbReference type="PANTHER" id="PTHR22775">
    <property type="entry name" value="SORTING NEXIN"/>
    <property type="match status" value="1"/>
</dbReference>
<dbReference type="InterPro" id="IPR001683">
    <property type="entry name" value="PX_dom"/>
</dbReference>
<evidence type="ECO:0000313" key="3">
    <source>
        <dbReference type="EMBL" id="CAD7662028.1"/>
    </source>
</evidence>
<dbReference type="Pfam" id="PF00787">
    <property type="entry name" value="PX"/>
    <property type="match status" value="1"/>
</dbReference>
<name>A0A7R9MMC4_9ACAR</name>
<evidence type="ECO:0000256" key="1">
    <source>
        <dbReference type="SAM" id="MobiDB-lite"/>
    </source>
</evidence>
<dbReference type="AlphaFoldDB" id="A0A7R9MMC4"/>
<dbReference type="Gene3D" id="3.30.1520.10">
    <property type="entry name" value="Phox-like domain"/>
    <property type="match status" value="1"/>
</dbReference>
<dbReference type="OrthoDB" id="5582218at2759"/>
<protein>
    <recommendedName>
        <fullName evidence="2">PX domain-containing protein</fullName>
    </recommendedName>
</protein>
<sequence>DFSGNESNDETLEGVVEALEADEGVDDEKLIANLAITRTEETKNSYHNSYTLYVIEYDALFQQTIEAPIGGDDCVDEDICGYRERVTVYRRFSEFMTLQKLLDRNKTFRRQMKGIKKPSSIQITAQNLLAFAGSGNTRLDPSTIEFRRIYLQNFLRQLCNRRAIVDSLEFQQFMAFGTDGSIAFVGTKSNSLLNIDRVLYKGVKGAINIMKTALPVEPQIGRIDPNFGERMVAENEKITISSIGTEVETNHCMQLERKLNIWGECWPTDETLVDSFDSRRDVTVGHELCEESTSSISSHLGPRSLGDGCEDPTNESQEVCNEMTDNITEMVDQNSELTTTTSSHAINCLILLLSNKSDPIRRLIPTELLESIFGSILQKYINHLLAVFVTKDAVVKHIHSLHSSIWPPIPSGDSFDVQNEVQTEPNVQNDTYLEQTLRILDSHVKYTLNSMNAYLSYISDKLSIDRFLSNSLSKLMNRNSNKLFVYRFLELLLNEIHVK</sequence>
<dbReference type="EMBL" id="OC940854">
    <property type="protein sequence ID" value="CAD7662028.1"/>
    <property type="molecule type" value="Genomic_DNA"/>
</dbReference>
<dbReference type="GO" id="GO:0035091">
    <property type="term" value="F:phosphatidylinositol binding"/>
    <property type="evidence" value="ECO:0007669"/>
    <property type="project" value="InterPro"/>
</dbReference>
<dbReference type="PANTHER" id="PTHR22775:SF3">
    <property type="entry name" value="SORTING NEXIN-13"/>
    <property type="match status" value="1"/>
</dbReference>
<dbReference type="Proteomes" id="UP000728032">
    <property type="component" value="Unassembled WGS sequence"/>
</dbReference>
<feature type="domain" description="PX" evidence="2">
    <location>
        <begin position="31"/>
        <end position="181"/>
    </location>
</feature>
<gene>
    <name evidence="3" type="ORF">ONB1V03_LOCUS18588</name>
</gene>
<evidence type="ECO:0000259" key="2">
    <source>
        <dbReference type="PROSITE" id="PS50195"/>
    </source>
</evidence>
<dbReference type="EMBL" id="CAJPVJ010026029">
    <property type="protein sequence ID" value="CAG2179164.1"/>
    <property type="molecule type" value="Genomic_DNA"/>
</dbReference>
<dbReference type="PROSITE" id="PS50195">
    <property type="entry name" value="PX"/>
    <property type="match status" value="1"/>
</dbReference>
<dbReference type="InterPro" id="IPR036871">
    <property type="entry name" value="PX_dom_sf"/>
</dbReference>
<keyword evidence="4" id="KW-1185">Reference proteome</keyword>
<reference evidence="3" key="1">
    <citation type="submission" date="2020-11" db="EMBL/GenBank/DDBJ databases">
        <authorList>
            <person name="Tran Van P."/>
        </authorList>
    </citation>
    <scope>NUCLEOTIDE SEQUENCE</scope>
</reference>